<proteinExistence type="inferred from homology"/>
<evidence type="ECO:0008006" key="7">
    <source>
        <dbReference type="Google" id="ProtNLM"/>
    </source>
</evidence>
<reference evidence="5 6" key="1">
    <citation type="submission" date="2023-07" db="EMBL/GenBank/DDBJ databases">
        <title>Sorghum-associated microbial communities from plants grown in Nebraska, USA.</title>
        <authorList>
            <person name="Schachtman D."/>
        </authorList>
    </citation>
    <scope>NUCLEOTIDE SEQUENCE [LARGE SCALE GENOMIC DNA]</scope>
    <source>
        <strain evidence="5 6">BE248</strain>
    </source>
</reference>
<name>A0ABU1UR62_9ACTN</name>
<comment type="similarity">
    <text evidence="1">Belongs to the N-acetylmuramoyl-L-alanine amidase 2 family.</text>
</comment>
<evidence type="ECO:0000259" key="3">
    <source>
        <dbReference type="SMART" id="SM00644"/>
    </source>
</evidence>
<feature type="domain" description="N-acetylmuramoyl-L-alanine amidase" evidence="3">
    <location>
        <begin position="212"/>
        <end position="365"/>
    </location>
</feature>
<dbReference type="PANTHER" id="PTHR11022">
    <property type="entry name" value="PEPTIDOGLYCAN RECOGNITION PROTEIN"/>
    <property type="match status" value="1"/>
</dbReference>
<evidence type="ECO:0000259" key="4">
    <source>
        <dbReference type="SMART" id="SM00701"/>
    </source>
</evidence>
<dbReference type="Proteomes" id="UP001257739">
    <property type="component" value="Unassembled WGS sequence"/>
</dbReference>
<dbReference type="Pfam" id="PF08310">
    <property type="entry name" value="LGFP"/>
    <property type="match status" value="1"/>
</dbReference>
<dbReference type="InterPro" id="IPR006619">
    <property type="entry name" value="PGRP_domain_met/bac"/>
</dbReference>
<dbReference type="InterPro" id="IPR013207">
    <property type="entry name" value="LGFP"/>
</dbReference>
<feature type="compositionally biased region" description="Low complexity" evidence="2">
    <location>
        <begin position="560"/>
        <end position="575"/>
    </location>
</feature>
<dbReference type="RefSeq" id="WP_309971550.1">
    <property type="nucleotide sequence ID" value="NZ_JAVDWH010000001.1"/>
</dbReference>
<feature type="region of interest" description="Disordered" evidence="2">
    <location>
        <begin position="553"/>
        <end position="580"/>
    </location>
</feature>
<sequence length="598" mass="62430">MHLGGKFVLAIVLTGLFLSGCTSVSKSPQAAPEHSAPAPKTPESAPAPAKSRSIAVPAPVRTSDGLVAELAPTKTANFALLGVTWDRTENDLDVTVEVRVRTDAGWSDWEPLEVDHDGGEAGRGGTEPWWVESADEVRARVTTASAASPTGVKVITVDPGEVDAPAAANVPAFYSSNSSSSVVSVADGQPTFTPKPTIKSRSSWNARAADGCDEDGYEAYGLTTLGVNLHHTAGSNSYSKSQSASIVKGIQKFHQSGRGWCDIAYNFLVDKYGQIFEGRAGGVDKPVRGSHSGNNTVNERTMGIALMGNLDKARPTSDMKTATVKLAGWRLATYYKPATGSVSIGGKTLQRISGHRNVVSTACPGKYGYAWLKADGGLRDRVASYISKYQSKIKSAAQSLDGLTGSVTGPVKQGELGGDTRRRTMFGNMNIFWLAPSASAYVVSGAAKTVHEKLGMQTGVLGFPTANMAASSISGLSIQPFETGAIYQTSSGTYGIYGDIYTKYVSPSVGGPGGQLGVPKSSVVVNGTTKTVTFEHGTITQNGTAEPVVALSAPAEDAPSEQAPESTEPAPSASEEGVEPVSQAFPVLWLRRSGMISA</sequence>
<dbReference type="InterPro" id="IPR015510">
    <property type="entry name" value="PGRP"/>
</dbReference>
<gene>
    <name evidence="5" type="ORF">J2X11_002467</name>
</gene>
<dbReference type="InterPro" id="IPR036505">
    <property type="entry name" value="Amidase/PGRP_sf"/>
</dbReference>
<feature type="domain" description="Peptidoglycan recognition protein family" evidence="4">
    <location>
        <begin position="196"/>
        <end position="349"/>
    </location>
</feature>
<evidence type="ECO:0000256" key="2">
    <source>
        <dbReference type="SAM" id="MobiDB-lite"/>
    </source>
</evidence>
<dbReference type="SMART" id="SM00644">
    <property type="entry name" value="Ami_2"/>
    <property type="match status" value="1"/>
</dbReference>
<dbReference type="EMBL" id="JAVDWH010000001">
    <property type="protein sequence ID" value="MDR7087628.1"/>
    <property type="molecule type" value="Genomic_DNA"/>
</dbReference>
<comment type="caution">
    <text evidence="5">The sequence shown here is derived from an EMBL/GenBank/DDBJ whole genome shotgun (WGS) entry which is preliminary data.</text>
</comment>
<dbReference type="Pfam" id="PF01510">
    <property type="entry name" value="Amidase_2"/>
    <property type="match status" value="1"/>
</dbReference>
<dbReference type="Gene3D" id="3.40.80.10">
    <property type="entry name" value="Peptidoglycan recognition protein-like"/>
    <property type="match status" value="1"/>
</dbReference>
<accession>A0ABU1UR62</accession>
<organism evidence="5 6">
    <name type="scientific">Aeromicrobium panaciterrae</name>
    <dbReference type="NCBI Taxonomy" id="363861"/>
    <lineage>
        <taxon>Bacteria</taxon>
        <taxon>Bacillati</taxon>
        <taxon>Actinomycetota</taxon>
        <taxon>Actinomycetes</taxon>
        <taxon>Propionibacteriales</taxon>
        <taxon>Nocardioidaceae</taxon>
        <taxon>Aeromicrobium</taxon>
    </lineage>
</organism>
<dbReference type="PROSITE" id="PS51257">
    <property type="entry name" value="PROKAR_LIPOPROTEIN"/>
    <property type="match status" value="1"/>
</dbReference>
<evidence type="ECO:0000313" key="5">
    <source>
        <dbReference type="EMBL" id="MDR7087628.1"/>
    </source>
</evidence>
<dbReference type="SMART" id="SM00701">
    <property type="entry name" value="PGRP"/>
    <property type="match status" value="1"/>
</dbReference>
<dbReference type="InterPro" id="IPR002502">
    <property type="entry name" value="Amidase_domain"/>
</dbReference>
<protein>
    <recommendedName>
        <fullName evidence="7">N-acetylmuramoyl-L-alanine amidase</fullName>
    </recommendedName>
</protein>
<evidence type="ECO:0000256" key="1">
    <source>
        <dbReference type="ARBA" id="ARBA00007553"/>
    </source>
</evidence>
<dbReference type="PANTHER" id="PTHR11022:SF41">
    <property type="entry name" value="PEPTIDOGLYCAN-RECOGNITION PROTEIN LC-RELATED"/>
    <property type="match status" value="1"/>
</dbReference>
<evidence type="ECO:0000313" key="6">
    <source>
        <dbReference type="Proteomes" id="UP001257739"/>
    </source>
</evidence>
<feature type="region of interest" description="Disordered" evidence="2">
    <location>
        <begin position="24"/>
        <end position="56"/>
    </location>
</feature>
<dbReference type="SUPFAM" id="SSF55846">
    <property type="entry name" value="N-acetylmuramoyl-L-alanine amidase-like"/>
    <property type="match status" value="1"/>
</dbReference>
<keyword evidence="6" id="KW-1185">Reference proteome</keyword>
<dbReference type="CDD" id="cd06583">
    <property type="entry name" value="PGRP"/>
    <property type="match status" value="1"/>
</dbReference>